<organism evidence="1 2">
    <name type="scientific">Pseudosporangium ferrugineum</name>
    <dbReference type="NCBI Taxonomy" id="439699"/>
    <lineage>
        <taxon>Bacteria</taxon>
        <taxon>Bacillati</taxon>
        <taxon>Actinomycetota</taxon>
        <taxon>Actinomycetes</taxon>
        <taxon>Micromonosporales</taxon>
        <taxon>Micromonosporaceae</taxon>
        <taxon>Pseudosporangium</taxon>
    </lineage>
</organism>
<dbReference type="Proteomes" id="UP000239209">
    <property type="component" value="Unassembled WGS sequence"/>
</dbReference>
<name>A0A2T0SB37_9ACTN</name>
<reference evidence="1 2" key="1">
    <citation type="submission" date="2018-03" db="EMBL/GenBank/DDBJ databases">
        <title>Genomic Encyclopedia of Archaeal and Bacterial Type Strains, Phase II (KMG-II): from individual species to whole genera.</title>
        <authorList>
            <person name="Goeker M."/>
        </authorList>
    </citation>
    <scope>NUCLEOTIDE SEQUENCE [LARGE SCALE GENOMIC DNA]</scope>
    <source>
        <strain evidence="1 2">DSM 45348</strain>
    </source>
</reference>
<evidence type="ECO:0000313" key="1">
    <source>
        <dbReference type="EMBL" id="PRY30591.1"/>
    </source>
</evidence>
<protein>
    <submittedName>
        <fullName evidence="1">Uncharacterized protein</fullName>
    </submittedName>
</protein>
<sequence>MHRTRLGNVALACAAIDDVLARTLRAVAVSIVGAGTGASRLLLLAVPYLIVPTAVVREAVARTAR</sequence>
<dbReference type="AlphaFoldDB" id="A0A2T0SB37"/>
<proteinExistence type="predicted"/>
<keyword evidence="2" id="KW-1185">Reference proteome</keyword>
<gene>
    <name evidence="1" type="ORF">CLV70_104143</name>
</gene>
<dbReference type="EMBL" id="PVZG01000004">
    <property type="protein sequence ID" value="PRY30591.1"/>
    <property type="molecule type" value="Genomic_DNA"/>
</dbReference>
<dbReference type="RefSeq" id="WP_106126218.1">
    <property type="nucleotide sequence ID" value="NZ_PVZG01000004.1"/>
</dbReference>
<evidence type="ECO:0000313" key="2">
    <source>
        <dbReference type="Proteomes" id="UP000239209"/>
    </source>
</evidence>
<comment type="caution">
    <text evidence="1">The sequence shown here is derived from an EMBL/GenBank/DDBJ whole genome shotgun (WGS) entry which is preliminary data.</text>
</comment>
<accession>A0A2T0SB37</accession>